<dbReference type="HOGENOM" id="CLU_123271_0_0_10"/>
<accession>A0A0E2AQT6</accession>
<dbReference type="Proteomes" id="UP000003879">
    <property type="component" value="Unassembled WGS sequence"/>
</dbReference>
<dbReference type="AlphaFoldDB" id="A0A0E2AQT6"/>
<dbReference type="EMBL" id="AGXN01000012">
    <property type="protein sequence ID" value="EIY96250.1"/>
    <property type="molecule type" value="Genomic_DNA"/>
</dbReference>
<name>A0A0E2AQT6_BACFG</name>
<evidence type="ECO:0000313" key="2">
    <source>
        <dbReference type="Proteomes" id="UP000003879"/>
    </source>
</evidence>
<sequence length="138" mass="15924">MTRGLRNNNPLNIRRNNTKWQGLSATQTDKSFFQFKTMAYGYRAAFKTLQTYILNKYDTDKDGTANELEDVIMRWAPPCENNTEVYIATVEKRSGISRHTILNRNNREQLIAVVAAMSYVENGVPANMDEVRKGWELI</sequence>
<gene>
    <name evidence="1" type="ORF">HMPREF1056_02138</name>
</gene>
<evidence type="ECO:0008006" key="3">
    <source>
        <dbReference type="Google" id="ProtNLM"/>
    </source>
</evidence>
<evidence type="ECO:0000313" key="1">
    <source>
        <dbReference type="EMBL" id="EIY96250.1"/>
    </source>
</evidence>
<organism evidence="1 2">
    <name type="scientific">Bacteroides fragilis CL07T12C05</name>
    <dbReference type="NCBI Taxonomy" id="997883"/>
    <lineage>
        <taxon>Bacteria</taxon>
        <taxon>Pseudomonadati</taxon>
        <taxon>Bacteroidota</taxon>
        <taxon>Bacteroidia</taxon>
        <taxon>Bacteroidales</taxon>
        <taxon>Bacteroidaceae</taxon>
        <taxon>Bacteroides</taxon>
    </lineage>
</organism>
<dbReference type="PATRIC" id="fig|997883.3.peg.2234"/>
<protein>
    <recommendedName>
        <fullName evidence="3">Structural protein P5</fullName>
    </recommendedName>
</protein>
<dbReference type="RefSeq" id="WP_005794367.1">
    <property type="nucleotide sequence ID" value="NZ_JH724215.1"/>
</dbReference>
<comment type="caution">
    <text evidence="1">The sequence shown here is derived from an EMBL/GenBank/DDBJ whole genome shotgun (WGS) entry which is preliminary data.</text>
</comment>
<proteinExistence type="predicted"/>
<reference evidence="1 2" key="1">
    <citation type="submission" date="2012-02" db="EMBL/GenBank/DDBJ databases">
        <title>The Genome Sequence of Bacteroides fragilis CL07T12C05.</title>
        <authorList>
            <consortium name="The Broad Institute Genome Sequencing Platform"/>
            <person name="Earl A."/>
            <person name="Ward D."/>
            <person name="Feldgarden M."/>
            <person name="Gevers D."/>
            <person name="Zitomersky N.L."/>
            <person name="Coyne M.J."/>
            <person name="Comstock L.E."/>
            <person name="Young S.K."/>
            <person name="Zeng Q."/>
            <person name="Gargeya S."/>
            <person name="Fitzgerald M."/>
            <person name="Haas B."/>
            <person name="Abouelleil A."/>
            <person name="Alvarado L."/>
            <person name="Arachchi H.M."/>
            <person name="Berlin A."/>
            <person name="Chapman S.B."/>
            <person name="Gearin G."/>
            <person name="Goldberg J."/>
            <person name="Griggs A."/>
            <person name="Gujja S."/>
            <person name="Hansen M."/>
            <person name="Heiman D."/>
            <person name="Howarth C."/>
            <person name="Larimer J."/>
            <person name="Lui A."/>
            <person name="MacDonald P.J.P."/>
            <person name="McCowen C."/>
            <person name="Montmayeur A."/>
            <person name="Murphy C."/>
            <person name="Neiman D."/>
            <person name="Pearson M."/>
            <person name="Priest M."/>
            <person name="Roberts A."/>
            <person name="Saif S."/>
            <person name="Shea T."/>
            <person name="Sisk P."/>
            <person name="Stolte C."/>
            <person name="Sykes S."/>
            <person name="Wortman J."/>
            <person name="Nusbaum C."/>
            <person name="Birren B."/>
        </authorList>
    </citation>
    <scope>NUCLEOTIDE SEQUENCE [LARGE SCALE GENOMIC DNA]</scope>
    <source>
        <strain evidence="1 2">CL07T12C05</strain>
    </source>
</reference>